<reference evidence="2 3" key="1">
    <citation type="submission" date="2019-05" db="EMBL/GenBank/DDBJ databases">
        <title>Another draft genome of Portunus trituberculatus and its Hox gene families provides insights of decapod evolution.</title>
        <authorList>
            <person name="Jeong J.-H."/>
            <person name="Song I."/>
            <person name="Kim S."/>
            <person name="Choi T."/>
            <person name="Kim D."/>
            <person name="Ryu S."/>
            <person name="Kim W."/>
        </authorList>
    </citation>
    <scope>NUCLEOTIDE SEQUENCE [LARGE SCALE GENOMIC DNA]</scope>
    <source>
        <tissue evidence="2">Muscle</tissue>
    </source>
</reference>
<evidence type="ECO:0000256" key="1">
    <source>
        <dbReference type="SAM" id="MobiDB-lite"/>
    </source>
</evidence>
<gene>
    <name evidence="2" type="ORF">E2C01_004734</name>
</gene>
<evidence type="ECO:0000313" key="2">
    <source>
        <dbReference type="EMBL" id="MPC12058.1"/>
    </source>
</evidence>
<proteinExistence type="predicted"/>
<name>A0A5B7CSG4_PORTR</name>
<protein>
    <submittedName>
        <fullName evidence="2">Uncharacterized protein</fullName>
    </submittedName>
</protein>
<keyword evidence="3" id="KW-1185">Reference proteome</keyword>
<comment type="caution">
    <text evidence="2">The sequence shown here is derived from an EMBL/GenBank/DDBJ whole genome shotgun (WGS) entry which is preliminary data.</text>
</comment>
<feature type="region of interest" description="Disordered" evidence="1">
    <location>
        <begin position="106"/>
        <end position="145"/>
    </location>
</feature>
<evidence type="ECO:0000313" key="3">
    <source>
        <dbReference type="Proteomes" id="UP000324222"/>
    </source>
</evidence>
<dbReference type="EMBL" id="VSRR010000195">
    <property type="protein sequence ID" value="MPC12058.1"/>
    <property type="molecule type" value="Genomic_DNA"/>
</dbReference>
<dbReference type="Proteomes" id="UP000324222">
    <property type="component" value="Unassembled WGS sequence"/>
</dbReference>
<accession>A0A5B7CSG4</accession>
<organism evidence="2 3">
    <name type="scientific">Portunus trituberculatus</name>
    <name type="common">Swimming crab</name>
    <name type="synonym">Neptunus trituberculatus</name>
    <dbReference type="NCBI Taxonomy" id="210409"/>
    <lineage>
        <taxon>Eukaryota</taxon>
        <taxon>Metazoa</taxon>
        <taxon>Ecdysozoa</taxon>
        <taxon>Arthropoda</taxon>
        <taxon>Crustacea</taxon>
        <taxon>Multicrustacea</taxon>
        <taxon>Malacostraca</taxon>
        <taxon>Eumalacostraca</taxon>
        <taxon>Eucarida</taxon>
        <taxon>Decapoda</taxon>
        <taxon>Pleocyemata</taxon>
        <taxon>Brachyura</taxon>
        <taxon>Eubrachyura</taxon>
        <taxon>Portunoidea</taxon>
        <taxon>Portunidae</taxon>
        <taxon>Portuninae</taxon>
        <taxon>Portunus</taxon>
    </lineage>
</organism>
<sequence>MAHATPSYTQCSMCYVDQVRIMAFALANTRAARRESYLSHLHRFSSASKAQLCHSDVDSDLLFNLASMEKAIGQAQQAASVSLTEAAAKVLIKVKPRLGTLLVEKHPCSSTSADSRPRPGPTQQRFSKPHFHPRTSHDSGHPSSRQSKIQTFWKCFPSQTSSVGGCLAQHLPTWEDIGAEEWVLWVLCKGYKIPFHSFPLVFRVP</sequence>
<dbReference type="AlphaFoldDB" id="A0A5B7CSG4"/>